<feature type="chain" id="PRO_5030797578" evidence="1">
    <location>
        <begin position="16"/>
        <end position="171"/>
    </location>
</feature>
<dbReference type="EnsemblPlants" id="AUR62006622-RA">
    <property type="protein sequence ID" value="AUR62006622-RA:cds"/>
    <property type="gene ID" value="AUR62006622"/>
</dbReference>
<evidence type="ECO:0000256" key="1">
    <source>
        <dbReference type="SAM" id="SignalP"/>
    </source>
</evidence>
<dbReference type="Proteomes" id="UP000596660">
    <property type="component" value="Unplaced"/>
</dbReference>
<proteinExistence type="predicted"/>
<dbReference type="PANTHER" id="PTHR13453:SF1">
    <property type="entry name" value="KAT8 REGULATORY NSL COMPLEX SUBUNIT 2"/>
    <property type="match status" value="1"/>
</dbReference>
<protein>
    <submittedName>
        <fullName evidence="2">Uncharacterized protein</fullName>
    </submittedName>
</protein>
<dbReference type="AlphaFoldDB" id="A0A803L433"/>
<keyword evidence="3" id="KW-1185">Reference proteome</keyword>
<dbReference type="GO" id="GO:0044545">
    <property type="term" value="C:NSL complex"/>
    <property type="evidence" value="ECO:0007669"/>
    <property type="project" value="TreeGrafter"/>
</dbReference>
<reference evidence="2" key="2">
    <citation type="submission" date="2021-03" db="UniProtKB">
        <authorList>
            <consortium name="EnsemblPlants"/>
        </authorList>
    </citation>
    <scope>IDENTIFICATION</scope>
</reference>
<name>A0A803L433_CHEQI</name>
<accession>A0A803L433</accession>
<organism evidence="2 3">
    <name type="scientific">Chenopodium quinoa</name>
    <name type="common">Quinoa</name>
    <dbReference type="NCBI Taxonomy" id="63459"/>
    <lineage>
        <taxon>Eukaryota</taxon>
        <taxon>Viridiplantae</taxon>
        <taxon>Streptophyta</taxon>
        <taxon>Embryophyta</taxon>
        <taxon>Tracheophyta</taxon>
        <taxon>Spermatophyta</taxon>
        <taxon>Magnoliopsida</taxon>
        <taxon>eudicotyledons</taxon>
        <taxon>Gunneridae</taxon>
        <taxon>Pentapetalae</taxon>
        <taxon>Caryophyllales</taxon>
        <taxon>Chenopodiaceae</taxon>
        <taxon>Chenopodioideae</taxon>
        <taxon>Atripliceae</taxon>
        <taxon>Chenopodium</taxon>
    </lineage>
</organism>
<feature type="signal peptide" evidence="1">
    <location>
        <begin position="1"/>
        <end position="15"/>
    </location>
</feature>
<sequence length="171" mass="18524">MAALLVLQLLNILTAMKDDDLHRGFCLLHLPGLAQLSTPTKTGGHNTGDNINISVPANFHLTFLLDIGNSPPRWVQIGNKTDKDGGRIGSLLCNKAILSATTPTLCQRHALDAKRHISQALKKGGVSAALSNKAATKFHLVINEYVQLIQSKRRYIARTNKDNIAIENGGN</sequence>
<dbReference type="Gramene" id="AUR62006622-RA">
    <property type="protein sequence ID" value="AUR62006622-RA:cds"/>
    <property type="gene ID" value="AUR62006622"/>
</dbReference>
<keyword evidence="1" id="KW-0732">Signal</keyword>
<evidence type="ECO:0000313" key="3">
    <source>
        <dbReference type="Proteomes" id="UP000596660"/>
    </source>
</evidence>
<dbReference type="InterPro" id="IPR026316">
    <property type="entry name" value="NSL2"/>
</dbReference>
<reference evidence="2" key="1">
    <citation type="journal article" date="2017" name="Nature">
        <title>The genome of Chenopodium quinoa.</title>
        <authorList>
            <person name="Jarvis D.E."/>
            <person name="Ho Y.S."/>
            <person name="Lightfoot D.J."/>
            <person name="Schmoeckel S.M."/>
            <person name="Li B."/>
            <person name="Borm T.J.A."/>
            <person name="Ohyanagi H."/>
            <person name="Mineta K."/>
            <person name="Michell C.T."/>
            <person name="Saber N."/>
            <person name="Kharbatia N.M."/>
            <person name="Rupper R.R."/>
            <person name="Sharp A.R."/>
            <person name="Dally N."/>
            <person name="Boughton B.A."/>
            <person name="Woo Y.H."/>
            <person name="Gao G."/>
            <person name="Schijlen E.G.W.M."/>
            <person name="Guo X."/>
            <person name="Momin A.A."/>
            <person name="Negrao S."/>
            <person name="Al-Babili S."/>
            <person name="Gehring C."/>
            <person name="Roessner U."/>
            <person name="Jung C."/>
            <person name="Murphy K."/>
            <person name="Arold S.T."/>
            <person name="Gojobori T."/>
            <person name="van der Linden C.G."/>
            <person name="van Loo E.N."/>
            <person name="Jellen E.N."/>
            <person name="Maughan P.J."/>
            <person name="Tester M."/>
        </authorList>
    </citation>
    <scope>NUCLEOTIDE SEQUENCE [LARGE SCALE GENOMIC DNA]</scope>
    <source>
        <strain evidence="2">cv. PI 614886</strain>
    </source>
</reference>
<dbReference type="PANTHER" id="PTHR13453">
    <property type="entry name" value="KAT8 REGULATORY NSL COMPLEX SUBUNIT 2"/>
    <property type="match status" value="1"/>
</dbReference>
<evidence type="ECO:0000313" key="2">
    <source>
        <dbReference type="EnsemblPlants" id="AUR62006622-RA:cds"/>
    </source>
</evidence>